<dbReference type="EMBL" id="JAVREU010000014">
    <property type="protein sequence ID" value="MDT0391182.1"/>
    <property type="molecule type" value="Genomic_DNA"/>
</dbReference>
<gene>
    <name evidence="3" type="ORF">RM641_27500</name>
</gene>
<reference evidence="4" key="1">
    <citation type="submission" date="2023-07" db="EMBL/GenBank/DDBJ databases">
        <title>30 novel species of actinomycetes from the DSMZ collection.</title>
        <authorList>
            <person name="Nouioui I."/>
        </authorList>
    </citation>
    <scope>NUCLEOTIDE SEQUENCE [LARGE SCALE GENOMIC DNA]</scope>
    <source>
        <strain evidence="4">DSM 41921</strain>
    </source>
</reference>
<protein>
    <submittedName>
        <fullName evidence="3">Peptidoglycan-binding domain-containing protein</fullName>
    </submittedName>
</protein>
<evidence type="ECO:0000259" key="2">
    <source>
        <dbReference type="Pfam" id="PF01471"/>
    </source>
</evidence>
<dbReference type="InterPro" id="IPR036365">
    <property type="entry name" value="PGBD-like_sf"/>
</dbReference>
<dbReference type="RefSeq" id="WP_311686387.1">
    <property type="nucleotide sequence ID" value="NZ_JAVREU010000014.1"/>
</dbReference>
<dbReference type="Proteomes" id="UP001183586">
    <property type="component" value="Unassembled WGS sequence"/>
</dbReference>
<sequence>VPTPTPPAADPDGPGTLREGATGPEVTELQTRLLRIPDVYRDGSTSGRYDPTLTAAVARFQLWYGIRGDETGVYGNDTRAALESRTAPVTG</sequence>
<evidence type="ECO:0000313" key="4">
    <source>
        <dbReference type="Proteomes" id="UP001183586"/>
    </source>
</evidence>
<evidence type="ECO:0000256" key="1">
    <source>
        <dbReference type="SAM" id="MobiDB-lite"/>
    </source>
</evidence>
<dbReference type="Gene3D" id="1.10.101.10">
    <property type="entry name" value="PGBD-like superfamily/PGBD"/>
    <property type="match status" value="1"/>
</dbReference>
<evidence type="ECO:0000313" key="3">
    <source>
        <dbReference type="EMBL" id="MDT0391182.1"/>
    </source>
</evidence>
<dbReference type="Pfam" id="PF01471">
    <property type="entry name" value="PG_binding_1"/>
    <property type="match status" value="1"/>
</dbReference>
<feature type="domain" description="Peptidoglycan binding-like" evidence="2">
    <location>
        <begin position="22"/>
        <end position="82"/>
    </location>
</feature>
<dbReference type="InterPro" id="IPR036366">
    <property type="entry name" value="PGBDSf"/>
</dbReference>
<organism evidence="3 4">
    <name type="scientific">Streptomyces dubilierae</name>
    <dbReference type="NCBI Taxonomy" id="3075533"/>
    <lineage>
        <taxon>Bacteria</taxon>
        <taxon>Bacillati</taxon>
        <taxon>Actinomycetota</taxon>
        <taxon>Actinomycetes</taxon>
        <taxon>Kitasatosporales</taxon>
        <taxon>Streptomycetaceae</taxon>
        <taxon>Streptomyces</taxon>
    </lineage>
</organism>
<accession>A0ABU2PGA2</accession>
<keyword evidence="4" id="KW-1185">Reference proteome</keyword>
<dbReference type="SUPFAM" id="SSF47090">
    <property type="entry name" value="PGBD-like"/>
    <property type="match status" value="1"/>
</dbReference>
<feature type="region of interest" description="Disordered" evidence="1">
    <location>
        <begin position="1"/>
        <end position="30"/>
    </location>
</feature>
<proteinExistence type="predicted"/>
<dbReference type="InterPro" id="IPR002477">
    <property type="entry name" value="Peptidoglycan-bd-like"/>
</dbReference>
<name>A0ABU2PGA2_9ACTN</name>
<comment type="caution">
    <text evidence="3">The sequence shown here is derived from an EMBL/GenBank/DDBJ whole genome shotgun (WGS) entry which is preliminary data.</text>
</comment>
<feature type="non-terminal residue" evidence="3">
    <location>
        <position position="1"/>
    </location>
</feature>